<gene>
    <name evidence="2" type="ORF">OQI_16835</name>
</gene>
<reference evidence="2 3" key="1">
    <citation type="submission" date="2016-12" db="EMBL/GenBank/DDBJ databases">
        <title>Genome Mining:The Detection of Biosynthetic Gene Clusters to Aid in the Expression of Curamycin A produced by Streptomyces sp. strain CZA14.</title>
        <authorList>
            <person name="Durrell K.A."/>
            <person name="Kirby B.M."/>
            <person name="Khan W."/>
            <person name="Mthethwa T."/>
            <person name="Le Roes-Hill M."/>
        </authorList>
    </citation>
    <scope>NUCLEOTIDE SEQUENCE [LARGE SCALE GENOMIC DNA]</scope>
    <source>
        <strain evidence="2 3">CZA14</strain>
    </source>
</reference>
<organism evidence="2 3">
    <name type="scientific">Streptomyces pharetrae CZA14</name>
    <dbReference type="NCBI Taxonomy" id="1144883"/>
    <lineage>
        <taxon>Bacteria</taxon>
        <taxon>Bacillati</taxon>
        <taxon>Actinomycetota</taxon>
        <taxon>Actinomycetes</taxon>
        <taxon>Kitasatosporales</taxon>
        <taxon>Streptomycetaceae</taxon>
        <taxon>Streptomyces</taxon>
    </lineage>
</organism>
<name>A0ABX3YJE4_9ACTN</name>
<protein>
    <submittedName>
        <fullName evidence="2">Uncharacterized protein</fullName>
    </submittedName>
</protein>
<sequence length="123" mass="13253">MTQRRDQVDDPVVVVPGIMGSRLADADGREVWGPSGEALLWEVRTIGRSLKGGPHLLHRTSPVQASTGRRGKTAGPRTHGTRPFACRACHTPAGCGTSSDRSFAARFAARFFARRSLRSSIIA</sequence>
<keyword evidence="3" id="KW-1185">Reference proteome</keyword>
<feature type="region of interest" description="Disordered" evidence="1">
    <location>
        <begin position="52"/>
        <end position="79"/>
    </location>
</feature>
<dbReference type="Proteomes" id="UP000194266">
    <property type="component" value="Unassembled WGS sequence"/>
</dbReference>
<evidence type="ECO:0000313" key="3">
    <source>
        <dbReference type="Proteomes" id="UP000194266"/>
    </source>
</evidence>
<accession>A0ABX3YJE4</accession>
<dbReference type="EMBL" id="MRYD01000080">
    <property type="protein sequence ID" value="OSZ59337.1"/>
    <property type="molecule type" value="Genomic_DNA"/>
</dbReference>
<evidence type="ECO:0000313" key="2">
    <source>
        <dbReference type="EMBL" id="OSZ59337.1"/>
    </source>
</evidence>
<proteinExistence type="predicted"/>
<evidence type="ECO:0000256" key="1">
    <source>
        <dbReference type="SAM" id="MobiDB-lite"/>
    </source>
</evidence>
<comment type="caution">
    <text evidence="2">The sequence shown here is derived from an EMBL/GenBank/DDBJ whole genome shotgun (WGS) entry which is preliminary data.</text>
</comment>